<name>A0A645D3Z9_9ZZZZ</name>
<evidence type="ECO:0000313" key="1">
    <source>
        <dbReference type="EMBL" id="MPM84210.1"/>
    </source>
</evidence>
<proteinExistence type="predicted"/>
<protein>
    <submittedName>
        <fullName evidence="1">Uncharacterized protein</fullName>
    </submittedName>
</protein>
<sequence>MIAPLLFLFRKLFSHVFFGIPKTRRFFKFLCFDHIFLFAGKPVYFFLQCLQGNRRGEFFQPQLGGRLVDQIDCLIGQKTVCDVTPRKIGGRMDRLIRNFHLVMGFIFIPNPLQYFYGLLGRGLRNKDRLKSSLERRILFDMLAVFGNRRCADDLDIPSRQSGF</sequence>
<dbReference type="AntiFam" id="ANF00007">
    <property type="entry name" value="Shadow ORF (opposite clpB)"/>
</dbReference>
<gene>
    <name evidence="1" type="ORF">SDC9_131281</name>
</gene>
<comment type="caution">
    <text evidence="1">The sequence shown here is derived from an EMBL/GenBank/DDBJ whole genome shotgun (WGS) entry which is preliminary data.</text>
</comment>
<accession>A0A645D3Z9</accession>
<dbReference type="EMBL" id="VSSQ01032818">
    <property type="protein sequence ID" value="MPM84210.1"/>
    <property type="molecule type" value="Genomic_DNA"/>
</dbReference>
<reference evidence="1" key="1">
    <citation type="submission" date="2019-08" db="EMBL/GenBank/DDBJ databases">
        <authorList>
            <person name="Kucharzyk K."/>
            <person name="Murdoch R.W."/>
            <person name="Higgins S."/>
            <person name="Loffler F."/>
        </authorList>
    </citation>
    <scope>NUCLEOTIDE SEQUENCE</scope>
</reference>
<dbReference type="AlphaFoldDB" id="A0A645D3Z9"/>
<organism evidence="1">
    <name type="scientific">bioreactor metagenome</name>
    <dbReference type="NCBI Taxonomy" id="1076179"/>
    <lineage>
        <taxon>unclassified sequences</taxon>
        <taxon>metagenomes</taxon>
        <taxon>ecological metagenomes</taxon>
    </lineage>
</organism>